<protein>
    <recommendedName>
        <fullName evidence="4">Pentapeptide repeat-containing protein</fullName>
    </recommendedName>
</protein>
<dbReference type="PANTHER" id="PTHR14136">
    <property type="entry name" value="BTB_POZ DOMAIN-CONTAINING PROTEIN KCTD9"/>
    <property type="match status" value="1"/>
</dbReference>
<feature type="region of interest" description="Disordered" evidence="1">
    <location>
        <begin position="240"/>
        <end position="259"/>
    </location>
</feature>
<evidence type="ECO:0000313" key="3">
    <source>
        <dbReference type="Proteomes" id="UP000028701"/>
    </source>
</evidence>
<dbReference type="Proteomes" id="UP000028701">
    <property type="component" value="Unassembled WGS sequence"/>
</dbReference>
<dbReference type="EMBL" id="BBJU01000018">
    <property type="protein sequence ID" value="GAK71572.1"/>
    <property type="molecule type" value="Genomic_DNA"/>
</dbReference>
<dbReference type="Gene3D" id="2.160.20.80">
    <property type="entry name" value="E3 ubiquitin-protein ligase SopA"/>
    <property type="match status" value="1"/>
</dbReference>
<organism evidence="2 3">
    <name type="scientific">Agrobacterium rubi TR3 = NBRC 13261</name>
    <dbReference type="NCBI Taxonomy" id="1368415"/>
    <lineage>
        <taxon>Bacteria</taxon>
        <taxon>Pseudomonadati</taxon>
        <taxon>Pseudomonadota</taxon>
        <taxon>Alphaproteobacteria</taxon>
        <taxon>Hyphomicrobiales</taxon>
        <taxon>Rhizobiaceae</taxon>
        <taxon>Rhizobium/Agrobacterium group</taxon>
        <taxon>Agrobacterium</taxon>
    </lineage>
</organism>
<dbReference type="InterPro" id="IPR001646">
    <property type="entry name" value="5peptide_repeat"/>
</dbReference>
<evidence type="ECO:0000256" key="1">
    <source>
        <dbReference type="SAM" id="MobiDB-lite"/>
    </source>
</evidence>
<reference evidence="2 3" key="1">
    <citation type="submission" date="2014-08" db="EMBL/GenBank/DDBJ databases">
        <title>Whole genome shotgun sequence of Rhizobium rubi NBRC 13261.</title>
        <authorList>
            <person name="Katano-Makiyama Y."/>
            <person name="Hosoyama A."/>
            <person name="Hashimoto M."/>
            <person name="Hosoyama Y."/>
            <person name="Noguchi M."/>
            <person name="Tsuchikane K."/>
            <person name="Uohara A."/>
            <person name="Ohji S."/>
            <person name="Ichikawa N."/>
            <person name="Kimura A."/>
            <person name="Yamazoe A."/>
            <person name="Fujita N."/>
        </authorList>
    </citation>
    <scope>NUCLEOTIDE SEQUENCE [LARGE SCALE GENOMIC DNA]</scope>
    <source>
        <strain evidence="2 3">NBRC 13261</strain>
    </source>
</reference>
<dbReference type="SUPFAM" id="SSF141571">
    <property type="entry name" value="Pentapeptide repeat-like"/>
    <property type="match status" value="1"/>
</dbReference>
<dbReference type="eggNOG" id="COG1357">
    <property type="taxonomic scope" value="Bacteria"/>
</dbReference>
<dbReference type="Pfam" id="PF13599">
    <property type="entry name" value="Pentapeptide_4"/>
    <property type="match status" value="1"/>
</dbReference>
<dbReference type="PANTHER" id="PTHR14136:SF17">
    <property type="entry name" value="BTB_POZ DOMAIN-CONTAINING PROTEIN KCTD9"/>
    <property type="match status" value="1"/>
</dbReference>
<name>A0A081CY26_9HYPH</name>
<dbReference type="InterPro" id="IPR051082">
    <property type="entry name" value="Pentapeptide-BTB/POZ_domain"/>
</dbReference>
<evidence type="ECO:0000313" key="2">
    <source>
        <dbReference type="EMBL" id="GAK71572.1"/>
    </source>
</evidence>
<evidence type="ECO:0008006" key="4">
    <source>
        <dbReference type="Google" id="ProtNLM"/>
    </source>
</evidence>
<comment type="caution">
    <text evidence="2">The sequence shown here is derived from an EMBL/GenBank/DDBJ whole genome shotgun (WGS) entry which is preliminary data.</text>
</comment>
<accession>A0A081CY26</accession>
<dbReference type="AlphaFoldDB" id="A0A081CY26"/>
<dbReference type="Pfam" id="PF00805">
    <property type="entry name" value="Pentapeptide"/>
    <property type="match status" value="1"/>
</dbReference>
<proteinExistence type="predicted"/>
<sequence>MDTVARSVWEQMMKILADGPLSLRRPRLMCSLALTVFAGVMMPAAHSQAASCRAEASAEVDWRECNKRLLMLGGSVLDGADLRGTDFTYTDLRGSSFNKANMEKAKLIRSSLASSQLQDSNMTKVEAYRSDFSDANAENARFDNAEMQRANFQNAKLVNTNFTKAELGRADFEGAMLTGTKFTMANLSRARFEGATFTGPIDFENAFLLLTRIEGLDLSTATGIDQKQIDIACGDAKTKLPQGLTTPTEWPCPEDPDED</sequence>
<gene>
    <name evidence="2" type="ORF">RRU01S_18_00270</name>
</gene>